<gene>
    <name evidence="2" type="ORF">ACFYKX_10430</name>
</gene>
<organism evidence="2 3">
    <name type="scientific">Cytobacillus spartinae</name>
    <dbReference type="NCBI Taxonomy" id="3299023"/>
    <lineage>
        <taxon>Bacteria</taxon>
        <taxon>Bacillati</taxon>
        <taxon>Bacillota</taxon>
        <taxon>Bacilli</taxon>
        <taxon>Bacillales</taxon>
        <taxon>Bacillaceae</taxon>
        <taxon>Cytobacillus</taxon>
    </lineage>
</organism>
<dbReference type="EMBL" id="JBIACK010000004">
    <property type="protein sequence ID" value="MFE8701033.1"/>
    <property type="molecule type" value="Genomic_DNA"/>
</dbReference>
<comment type="caution">
    <text evidence="2">The sequence shown here is derived from an EMBL/GenBank/DDBJ whole genome shotgun (WGS) entry which is preliminary data.</text>
</comment>
<dbReference type="InterPro" id="IPR038765">
    <property type="entry name" value="Papain-like_cys_pep_sf"/>
</dbReference>
<evidence type="ECO:0000259" key="1">
    <source>
        <dbReference type="SMART" id="SM00460"/>
    </source>
</evidence>
<name>A0ABW6KE08_9BACI</name>
<evidence type="ECO:0000313" key="2">
    <source>
        <dbReference type="EMBL" id="MFE8701033.1"/>
    </source>
</evidence>
<dbReference type="PANTHER" id="PTHR46333">
    <property type="entry name" value="CYTOKINESIS PROTEIN 3"/>
    <property type="match status" value="1"/>
</dbReference>
<reference evidence="2 3" key="1">
    <citation type="submission" date="2024-08" db="EMBL/GenBank/DDBJ databases">
        <title>Two novel Cytobacillus novel species.</title>
        <authorList>
            <person name="Liu G."/>
        </authorList>
    </citation>
    <scope>NUCLEOTIDE SEQUENCE [LARGE SCALE GENOMIC DNA]</scope>
    <source>
        <strain evidence="2 3">FJAT-54145</strain>
    </source>
</reference>
<keyword evidence="3" id="KW-1185">Reference proteome</keyword>
<dbReference type="Gene3D" id="3.10.620.30">
    <property type="match status" value="1"/>
</dbReference>
<dbReference type="SMART" id="SM00460">
    <property type="entry name" value="TGc"/>
    <property type="match status" value="1"/>
</dbReference>
<sequence>MVTLVAFVMFSGGLSVDAGFFPSKTVFSQKQQEALSLAKSHDYTQALKTYTLYNKGEKWAIIGKASPEDQKRGVLHVVAFDPNDPKKDVYVNIQIPKNGQVQFAFSTPKISHKNGFVILMDGSGSYKLTFAESFLNPTYMAPSTDKAMVDLAKKITKDKKTPLDKSKAIFYWVTQNIAYDWNKGQAKIYNATETLKNKKAQCTGYSNLVAALHRAVGIEASVVYGQKMEHVWNEIYIGDKTYFVDATWGAGYADKKGKFIKKYNPNYYSSTLWKSHKKDEVWCF</sequence>
<evidence type="ECO:0000313" key="3">
    <source>
        <dbReference type="Proteomes" id="UP001601059"/>
    </source>
</evidence>
<accession>A0ABW6KE08</accession>
<dbReference type="PANTHER" id="PTHR46333:SF2">
    <property type="entry name" value="CYTOKINESIS PROTEIN 3"/>
    <property type="match status" value="1"/>
</dbReference>
<dbReference type="RefSeq" id="WP_389360794.1">
    <property type="nucleotide sequence ID" value="NZ_JBIACK010000004.1"/>
</dbReference>
<dbReference type="Pfam" id="PF01841">
    <property type="entry name" value="Transglut_core"/>
    <property type="match status" value="1"/>
</dbReference>
<dbReference type="InterPro" id="IPR002931">
    <property type="entry name" value="Transglutaminase-like"/>
</dbReference>
<dbReference type="InterPro" id="IPR052557">
    <property type="entry name" value="CAP/Cytokinesis_protein"/>
</dbReference>
<dbReference type="SUPFAM" id="SSF54001">
    <property type="entry name" value="Cysteine proteinases"/>
    <property type="match status" value="1"/>
</dbReference>
<feature type="domain" description="Transglutaminase-like" evidence="1">
    <location>
        <begin position="194"/>
        <end position="248"/>
    </location>
</feature>
<dbReference type="Proteomes" id="UP001601059">
    <property type="component" value="Unassembled WGS sequence"/>
</dbReference>
<protein>
    <submittedName>
        <fullName evidence="2">Transglutaminase domain-containing protein</fullName>
    </submittedName>
</protein>
<proteinExistence type="predicted"/>